<sequence length="1230" mass="123221">MFPAFWKKRVLKQLTTAAKKAKPTGLRCESLEDRLTPAAQQLIASAVEFGVAPTVSVFDAATRQLKFTVPAYESTFTGGVRVAIGDVDGDGVEDLITGAGRGGGPVVSVFSGADGSLIRTFFAGDDTNRGGVTVAAADFDGDGLADVVVGAVKNGVEIIQVLRGTDGAVLKEFRPFDAAIEGVNIATGDYNGDGTPDVVIGAGVGGGPRVTVVDGKTSEILLNTFAFEPSFRGGMQVAAGDLDGDGRAEVIAAAGPAGGPRIVSFAGGTGVQTHSFFAYDNTNARNGVQVSVFDVDRNGTNDIVTADGPGQAPNLRAFDGISLARLDISSFPGLPFGSVVVFGPGPIDTTTPSAVVNTTATSPTNVNPIPFTIAFSEDVSPLTVAGLSVTNGTVTALASTDARTYTVSVTPTGQGSVAVSVLAGAVADAAGNPNTASNSASVVFDSVAPVATLATTAADPTNLVSIPVSVTFSEGVSDLDSSTIAVTNGTLSNFVAVDGRTFTFDVTPTVDGLVAIDLAAGAVMDAAGNASAAASLTITSDRTAPSVVVETTAGDSTGVNPIPFTITFDETVRGFTATGVSVVNGAVLNFVAADAQHYTFDVVPAGTGDVIVSVAAGVAIDAAGNANTISNDVTVTFTGTVVAPTISTTASDTTNLTPIPVTVTFSDDVTDFDVSDLVVTNGTASNFVAVDARTYTFDVTPVTDGLVTVAVPPGAALDSAGAPTAAGTFSITSDTTAPVPVVSTTASTVNNLATIGFTVTFNEDVTGFSDDAIVVTNGTTSNFVAVDARTYTFDVTPTADGPVTVSVTGGTAFDTAGNASTASADVTVTSDRTAPTATLSTTAADPTNASPISFTVTFDEDVVGFNNSGTTVTNGAVSNFVVVDARTYTFDVTPTADGLVTVDIAAGVAFDAAGNGNVTASFALTFDTTGPVPTLSTTAPAATNAGLLSFTITFDEDVVGFDETGLDVTNGTVSGFVAVDGRTFTFDVSPTAEGDVTVSVLPGVISDALGNPNPASNVVTVVYDVTAPTPTLSTTATDPSNTATISFTVTFDEGVTGFDETGLTVTNGTVSNFVAVDAQTYTFDVTPTTDGLVTIDIAAGVAFDSAGNASNAVTTYTIVSDQAAPTVTIDPTSTGGITGTASDGPGTGVTGIEVSVQDVNGSGLFWDETTQDFTSSVELFYAATDTSGLADWSTWAYSLPAGVTGDFQVHARGSDAAGNPGEESALVTVS</sequence>
<evidence type="ECO:0000313" key="5">
    <source>
        <dbReference type="EMBL" id="QEL19582.1"/>
    </source>
</evidence>
<keyword evidence="3" id="KW-0325">Glycoprotein</keyword>
<dbReference type="KEGG" id="lrs:PX52LOC_06658"/>
<feature type="domain" description="Bacterial Ig-like" evidence="4">
    <location>
        <begin position="445"/>
        <end position="535"/>
    </location>
</feature>
<feature type="domain" description="Bacterial Ig-like" evidence="4">
    <location>
        <begin position="348"/>
        <end position="441"/>
    </location>
</feature>
<proteinExistence type="predicted"/>
<accession>A0A5C1APA5</accession>
<dbReference type="Gene3D" id="2.130.10.130">
    <property type="entry name" value="Integrin alpha, N-terminal"/>
    <property type="match status" value="2"/>
</dbReference>
<dbReference type="EMBL" id="CP042425">
    <property type="protein sequence ID" value="QEL19582.1"/>
    <property type="molecule type" value="Genomic_DNA"/>
</dbReference>
<name>A0A5C1APA5_9BACT</name>
<dbReference type="OrthoDB" id="237105at2"/>
<dbReference type="Pfam" id="PF13517">
    <property type="entry name" value="FG-GAP_3"/>
    <property type="match status" value="1"/>
</dbReference>
<evidence type="ECO:0000256" key="1">
    <source>
        <dbReference type="ARBA" id="ARBA00022729"/>
    </source>
</evidence>
<feature type="domain" description="Bacterial Ig-like" evidence="4">
    <location>
        <begin position="642"/>
        <end position="725"/>
    </location>
</feature>
<evidence type="ECO:0000259" key="4">
    <source>
        <dbReference type="Pfam" id="PF19078"/>
    </source>
</evidence>
<feature type="domain" description="Bacterial Ig-like" evidence="4">
    <location>
        <begin position="541"/>
        <end position="635"/>
    </location>
</feature>
<evidence type="ECO:0000256" key="2">
    <source>
        <dbReference type="ARBA" id="ARBA00022737"/>
    </source>
</evidence>
<feature type="domain" description="Bacterial Ig-like" evidence="4">
    <location>
        <begin position="1024"/>
        <end position="1113"/>
    </location>
</feature>
<dbReference type="PANTHER" id="PTHR34677:SF3">
    <property type="entry name" value="BACTERIAL IG-LIKE DOMAIN-CONTAINING PROTEIN"/>
    <property type="match status" value="1"/>
</dbReference>
<dbReference type="Proteomes" id="UP000324974">
    <property type="component" value="Chromosome"/>
</dbReference>
<dbReference type="InterPro" id="IPR013517">
    <property type="entry name" value="FG-GAP"/>
</dbReference>
<keyword evidence="2" id="KW-0677">Repeat</keyword>
<feature type="domain" description="Bacterial Ig-like" evidence="4">
    <location>
        <begin position="831"/>
        <end position="921"/>
    </location>
</feature>
<reference evidence="6" key="1">
    <citation type="submission" date="2019-08" db="EMBL/GenBank/DDBJ databases">
        <title>Limnoglobus roseus gen. nov., sp. nov., a novel freshwater planctomycete with a giant genome from the family Gemmataceae.</title>
        <authorList>
            <person name="Kulichevskaya I.S."/>
            <person name="Naumoff D.G."/>
            <person name="Miroshnikov K."/>
            <person name="Ivanova A."/>
            <person name="Philippov D.A."/>
            <person name="Hakobyan A."/>
            <person name="Rijpstra I.C."/>
            <person name="Sinninghe Damste J.S."/>
            <person name="Liesack W."/>
            <person name="Dedysh S.N."/>
        </authorList>
    </citation>
    <scope>NUCLEOTIDE SEQUENCE [LARGE SCALE GENOMIC DNA]</scope>
    <source>
        <strain evidence="6">PX52</strain>
    </source>
</reference>
<keyword evidence="6" id="KW-1185">Reference proteome</keyword>
<dbReference type="SMART" id="SM00191">
    <property type="entry name" value="Int_alpha"/>
    <property type="match status" value="4"/>
</dbReference>
<protein>
    <recommendedName>
        <fullName evidence="4">Bacterial Ig-like domain-containing protein</fullName>
    </recommendedName>
</protein>
<organism evidence="5 6">
    <name type="scientific">Limnoglobus roseus</name>
    <dbReference type="NCBI Taxonomy" id="2598579"/>
    <lineage>
        <taxon>Bacteria</taxon>
        <taxon>Pseudomonadati</taxon>
        <taxon>Planctomycetota</taxon>
        <taxon>Planctomycetia</taxon>
        <taxon>Gemmatales</taxon>
        <taxon>Gemmataceae</taxon>
        <taxon>Limnoglobus</taxon>
    </lineage>
</organism>
<keyword evidence="1" id="KW-0732">Signal</keyword>
<dbReference type="RefSeq" id="WP_149113956.1">
    <property type="nucleotide sequence ID" value="NZ_CP042425.1"/>
</dbReference>
<dbReference type="InterPro" id="IPR028994">
    <property type="entry name" value="Integrin_alpha_N"/>
</dbReference>
<gene>
    <name evidence="5" type="ORF">PX52LOC_06658</name>
</gene>
<dbReference type="SUPFAM" id="SSF69318">
    <property type="entry name" value="Integrin alpha N-terminal domain"/>
    <property type="match status" value="2"/>
</dbReference>
<dbReference type="InterPro" id="IPR013519">
    <property type="entry name" value="Int_alpha_beta-p"/>
</dbReference>
<dbReference type="PANTHER" id="PTHR34677">
    <property type="match status" value="1"/>
</dbReference>
<evidence type="ECO:0000256" key="3">
    <source>
        <dbReference type="ARBA" id="ARBA00023180"/>
    </source>
</evidence>
<dbReference type="Pfam" id="PF19078">
    <property type="entry name" value="Big_12"/>
    <property type="match status" value="8"/>
</dbReference>
<evidence type="ECO:0000313" key="6">
    <source>
        <dbReference type="Proteomes" id="UP000324974"/>
    </source>
</evidence>
<dbReference type="AlphaFoldDB" id="A0A5C1APA5"/>
<dbReference type="InterPro" id="IPR044048">
    <property type="entry name" value="Big_12"/>
</dbReference>
<feature type="domain" description="Bacterial Ig-like" evidence="4">
    <location>
        <begin position="734"/>
        <end position="825"/>
    </location>
</feature>
<feature type="domain" description="Bacterial Ig-like" evidence="4">
    <location>
        <begin position="927"/>
        <end position="1019"/>
    </location>
</feature>